<evidence type="ECO:0000256" key="8">
    <source>
        <dbReference type="SAM" id="MobiDB-lite"/>
    </source>
</evidence>
<feature type="transmembrane region" description="Helical" evidence="9">
    <location>
        <begin position="296"/>
        <end position="321"/>
    </location>
</feature>
<dbReference type="CDD" id="cd00054">
    <property type="entry name" value="EGF_CA"/>
    <property type="match status" value="1"/>
</dbReference>
<name>A0A1R3FY39_9ROSI</name>
<reference evidence="12" key="1">
    <citation type="submission" date="2013-09" db="EMBL/GenBank/DDBJ databases">
        <title>Corchorus olitorius genome sequencing.</title>
        <authorList>
            <person name="Alam M."/>
            <person name="Haque M.S."/>
            <person name="Islam M.S."/>
            <person name="Emdad E.M."/>
            <person name="Islam M.M."/>
            <person name="Ahmed B."/>
            <person name="Halim A."/>
            <person name="Hossen Q.M.M."/>
            <person name="Hossain M.Z."/>
            <person name="Ahmed R."/>
            <person name="Khan M.M."/>
            <person name="Islam R."/>
            <person name="Rashid M.M."/>
            <person name="Khan S.A."/>
            <person name="Rahman M.S."/>
            <person name="Alam M."/>
            <person name="Yahiya A.S."/>
            <person name="Khan M.S."/>
            <person name="Azam M.S."/>
            <person name="Haque T."/>
            <person name="Lashkar M.Z.H."/>
            <person name="Akhand A.I."/>
            <person name="Morshed G."/>
            <person name="Roy S."/>
            <person name="Uddin K.S."/>
            <person name="Rabeya T."/>
            <person name="Hossain A.S."/>
            <person name="Chowdhury A."/>
            <person name="Snigdha A.R."/>
            <person name="Mortoza M.S."/>
            <person name="Matin S.A."/>
            <person name="Hoque S.M.E."/>
            <person name="Islam M.K."/>
            <person name="Roy D.K."/>
            <person name="Haider R."/>
            <person name="Moosa M.M."/>
            <person name="Elias S.M."/>
            <person name="Hasan A.M."/>
            <person name="Jahan S."/>
            <person name="Shafiuddin M."/>
            <person name="Mahmood N."/>
            <person name="Shommy N.S."/>
        </authorList>
    </citation>
    <scope>NUCLEOTIDE SEQUENCE [LARGE SCALE GENOMIC DNA]</scope>
    <source>
        <strain evidence="12">cv. O-4</strain>
    </source>
</reference>
<accession>A0A1R3FY39</accession>
<gene>
    <name evidence="11" type="ORF">COLO4_37958</name>
</gene>
<dbReference type="AlphaFoldDB" id="A0A1R3FY39"/>
<dbReference type="PROSITE" id="PS00108">
    <property type="entry name" value="PROTEIN_KINASE_ST"/>
    <property type="match status" value="1"/>
</dbReference>
<evidence type="ECO:0000256" key="5">
    <source>
        <dbReference type="ARBA" id="ARBA00023157"/>
    </source>
</evidence>
<keyword evidence="1" id="KW-0418">Kinase</keyword>
<dbReference type="PROSITE" id="PS01187">
    <property type="entry name" value="EGF_CA"/>
    <property type="match status" value="1"/>
</dbReference>
<evidence type="ECO:0000256" key="7">
    <source>
        <dbReference type="ARBA" id="ARBA00047951"/>
    </source>
</evidence>
<dbReference type="Gene3D" id="2.10.25.10">
    <property type="entry name" value="Laminin"/>
    <property type="match status" value="1"/>
</dbReference>
<evidence type="ECO:0000256" key="3">
    <source>
        <dbReference type="ARBA" id="ARBA00022741"/>
    </source>
</evidence>
<feature type="compositionally biased region" description="Low complexity" evidence="8">
    <location>
        <begin position="604"/>
        <end position="618"/>
    </location>
</feature>
<dbReference type="Pfam" id="PF07645">
    <property type="entry name" value="EGF_CA"/>
    <property type="match status" value="1"/>
</dbReference>
<keyword evidence="4" id="KW-0067">ATP-binding</keyword>
<dbReference type="InterPro" id="IPR000719">
    <property type="entry name" value="Prot_kinase_dom"/>
</dbReference>
<evidence type="ECO:0000256" key="6">
    <source>
        <dbReference type="ARBA" id="ARBA00047558"/>
    </source>
</evidence>
<evidence type="ECO:0000259" key="10">
    <source>
        <dbReference type="PROSITE" id="PS50011"/>
    </source>
</evidence>
<dbReference type="PANTHER" id="PTHR27005:SF283">
    <property type="entry name" value="OS02G0633066 PROTEIN"/>
    <property type="match status" value="1"/>
</dbReference>
<dbReference type="GO" id="GO:0005886">
    <property type="term" value="C:plasma membrane"/>
    <property type="evidence" value="ECO:0007669"/>
    <property type="project" value="TreeGrafter"/>
</dbReference>
<dbReference type="PANTHER" id="PTHR27005">
    <property type="entry name" value="WALL-ASSOCIATED RECEPTOR KINASE-LIKE 21"/>
    <property type="match status" value="1"/>
</dbReference>
<keyword evidence="9" id="KW-0472">Membrane</keyword>
<feature type="domain" description="Protein kinase" evidence="10">
    <location>
        <begin position="327"/>
        <end position="633"/>
    </location>
</feature>
<feature type="region of interest" description="Disordered" evidence="8">
    <location>
        <begin position="604"/>
        <end position="623"/>
    </location>
</feature>
<dbReference type="GO" id="GO:0007166">
    <property type="term" value="P:cell surface receptor signaling pathway"/>
    <property type="evidence" value="ECO:0007669"/>
    <property type="project" value="InterPro"/>
</dbReference>
<comment type="caution">
    <text evidence="11">The sequence shown here is derived from an EMBL/GenBank/DDBJ whole genome shotgun (WGS) entry which is preliminary data.</text>
</comment>
<dbReference type="InterPro" id="IPR045274">
    <property type="entry name" value="WAK-like"/>
</dbReference>
<organism evidence="11 12">
    <name type="scientific">Corchorus olitorius</name>
    <dbReference type="NCBI Taxonomy" id="93759"/>
    <lineage>
        <taxon>Eukaryota</taxon>
        <taxon>Viridiplantae</taxon>
        <taxon>Streptophyta</taxon>
        <taxon>Embryophyta</taxon>
        <taxon>Tracheophyta</taxon>
        <taxon>Spermatophyta</taxon>
        <taxon>Magnoliopsida</taxon>
        <taxon>eudicotyledons</taxon>
        <taxon>Gunneridae</taxon>
        <taxon>Pentapetalae</taxon>
        <taxon>rosids</taxon>
        <taxon>malvids</taxon>
        <taxon>Malvales</taxon>
        <taxon>Malvaceae</taxon>
        <taxon>Grewioideae</taxon>
        <taxon>Apeibeae</taxon>
        <taxon>Corchorus</taxon>
    </lineage>
</organism>
<evidence type="ECO:0000256" key="2">
    <source>
        <dbReference type="ARBA" id="ARBA00022679"/>
    </source>
</evidence>
<dbReference type="SMART" id="SM00220">
    <property type="entry name" value="S_TKc"/>
    <property type="match status" value="1"/>
</dbReference>
<dbReference type="InterPro" id="IPR001245">
    <property type="entry name" value="Ser-Thr/Tyr_kinase_cat_dom"/>
</dbReference>
<dbReference type="InterPro" id="IPR008271">
    <property type="entry name" value="Ser/Thr_kinase_AS"/>
</dbReference>
<protein>
    <recommendedName>
        <fullName evidence="10">Protein kinase domain-containing protein</fullName>
    </recommendedName>
</protein>
<dbReference type="Pfam" id="PF07714">
    <property type="entry name" value="PK_Tyr_Ser-Thr"/>
    <property type="match status" value="1"/>
</dbReference>
<comment type="catalytic activity">
    <reaction evidence="7">
        <text>L-threonyl-[protein] + ATP = O-phospho-L-threonyl-[protein] + ADP + H(+)</text>
        <dbReference type="Rhea" id="RHEA:46608"/>
        <dbReference type="Rhea" id="RHEA-COMP:11060"/>
        <dbReference type="Rhea" id="RHEA-COMP:11605"/>
        <dbReference type="ChEBI" id="CHEBI:15378"/>
        <dbReference type="ChEBI" id="CHEBI:30013"/>
        <dbReference type="ChEBI" id="CHEBI:30616"/>
        <dbReference type="ChEBI" id="CHEBI:61977"/>
        <dbReference type="ChEBI" id="CHEBI:456216"/>
    </reaction>
</comment>
<evidence type="ECO:0000313" key="12">
    <source>
        <dbReference type="Proteomes" id="UP000187203"/>
    </source>
</evidence>
<evidence type="ECO:0000256" key="4">
    <source>
        <dbReference type="ARBA" id="ARBA00022840"/>
    </source>
</evidence>
<dbReference type="EMBL" id="AWUE01024462">
    <property type="protein sequence ID" value="OMO50660.1"/>
    <property type="molecule type" value="Genomic_DNA"/>
</dbReference>
<dbReference type="STRING" id="93759.A0A1R3FY39"/>
<keyword evidence="9" id="KW-0812">Transmembrane</keyword>
<keyword evidence="3" id="KW-0547">Nucleotide-binding</keyword>
<dbReference type="SUPFAM" id="SSF57196">
    <property type="entry name" value="EGF/Laminin"/>
    <property type="match status" value="1"/>
</dbReference>
<keyword evidence="2" id="KW-0808">Transferase</keyword>
<proteinExistence type="predicted"/>
<dbReference type="InterPro" id="IPR018097">
    <property type="entry name" value="EGF_Ca-bd_CS"/>
</dbReference>
<dbReference type="GO" id="GO:0005524">
    <property type="term" value="F:ATP binding"/>
    <property type="evidence" value="ECO:0007669"/>
    <property type="project" value="UniProtKB-KW"/>
</dbReference>
<dbReference type="Gene3D" id="1.10.510.10">
    <property type="entry name" value="Transferase(Phosphotransferase) domain 1"/>
    <property type="match status" value="2"/>
</dbReference>
<comment type="catalytic activity">
    <reaction evidence="6">
        <text>L-seryl-[protein] + ATP = O-phospho-L-seryl-[protein] + ADP + H(+)</text>
        <dbReference type="Rhea" id="RHEA:17989"/>
        <dbReference type="Rhea" id="RHEA-COMP:9863"/>
        <dbReference type="Rhea" id="RHEA-COMP:11604"/>
        <dbReference type="ChEBI" id="CHEBI:15378"/>
        <dbReference type="ChEBI" id="CHEBI:29999"/>
        <dbReference type="ChEBI" id="CHEBI:30616"/>
        <dbReference type="ChEBI" id="CHEBI:83421"/>
        <dbReference type="ChEBI" id="CHEBI:456216"/>
    </reaction>
</comment>
<dbReference type="Gene3D" id="3.30.200.20">
    <property type="entry name" value="Phosphorylase Kinase, domain 1"/>
    <property type="match status" value="2"/>
</dbReference>
<keyword evidence="12" id="KW-1185">Reference proteome</keyword>
<dbReference type="InterPro" id="IPR049883">
    <property type="entry name" value="NOTCH1_EGF-like"/>
</dbReference>
<keyword evidence="5" id="KW-1015">Disulfide bond</keyword>
<dbReference type="PROSITE" id="PS50011">
    <property type="entry name" value="PROTEIN_KINASE_DOM"/>
    <property type="match status" value="1"/>
</dbReference>
<dbReference type="Proteomes" id="UP000187203">
    <property type="component" value="Unassembled WGS sequence"/>
</dbReference>
<keyword evidence="9" id="KW-1133">Transmembrane helix</keyword>
<dbReference type="InterPro" id="IPR011009">
    <property type="entry name" value="Kinase-like_dom_sf"/>
</dbReference>
<dbReference type="GO" id="GO:0004674">
    <property type="term" value="F:protein serine/threonine kinase activity"/>
    <property type="evidence" value="ECO:0007669"/>
    <property type="project" value="UniProtKB-KW"/>
</dbReference>
<evidence type="ECO:0000256" key="9">
    <source>
        <dbReference type="SAM" id="Phobius"/>
    </source>
</evidence>
<dbReference type="GO" id="GO:0005509">
    <property type="term" value="F:calcium ion binding"/>
    <property type="evidence" value="ECO:0007669"/>
    <property type="project" value="InterPro"/>
</dbReference>
<dbReference type="SUPFAM" id="SSF56112">
    <property type="entry name" value="Protein kinase-like (PK-like)"/>
    <property type="match status" value="1"/>
</dbReference>
<keyword evidence="1" id="KW-0723">Serine/threonine-protein kinase</keyword>
<dbReference type="OrthoDB" id="4062651at2759"/>
<evidence type="ECO:0000313" key="11">
    <source>
        <dbReference type="EMBL" id="OMO50660.1"/>
    </source>
</evidence>
<sequence>MEGFDITCDTKQKPARAILGAKSGFDFEVIDINVAQNQVHVKNSLNSTLIHHIDPKATNGGDGEILINLTHTPFFFSDKNKFTVIGCNIIGNIQLGKRDLFGCSNPACTMNDSVSAADDFCTGYGCCQIPIHRGLKIVDLIMFFVYDNETQVKQEYNITTDVLPVSYRCGSVFLTDQTYKFSLDGFDPKSCLSPQISNFPVVLEWVVSNNQSCEIAGRNITSYACKGEFSSCQDYTTEDVNGYRCNCYKGFQGNPYLKIGCQDINECDQNPNPCDSNEKCVNTQGGYHCKGKRFNLVLPIILSTIGFLILLLLVPSVYFFLKRRKLMKLREKFFRENGGLLLQQQKALRQSAVETTKIFTANELLKATDNYSESRIIGQGGNGTVYKVIVASQINHRNVVKLLGCLETEVPLLVFEFVSNGSLHYHIHDPKMAGSLSWDIRLRIATETAGALTYLHSAASVPIIHRDVKSANILLDDKFVAKVSDFGASRMVPLDETQITTLVQEMPISFTRQEPYRNLSSYFILSMQQGRLFEILEPGLANDENREEIGAVADLAMRCVALKGDERPLMKEVLIELIELRRLEKHPWNQANCEEALNLLNQQSESYPTQSSSSSIYSGGMPTDMALSLDCPR</sequence>
<evidence type="ECO:0000256" key="1">
    <source>
        <dbReference type="ARBA" id="ARBA00022527"/>
    </source>
</evidence>